<protein>
    <submittedName>
        <fullName evidence="1">Putative Phospho-N-acetylmuramoyl-pentapeptide-transferase</fullName>
    </submittedName>
</protein>
<dbReference type="EMBL" id="AEGR01000018">
    <property type="protein sequence ID" value="EGI78386.1"/>
    <property type="molecule type" value="Genomic_DNA"/>
</dbReference>
<dbReference type="InterPro" id="IPR021675">
    <property type="entry name" value="DUF3261"/>
</dbReference>
<dbReference type="Proteomes" id="UP000016368">
    <property type="component" value="Unassembled WGS sequence"/>
</dbReference>
<keyword evidence="1" id="KW-0808">Transferase</keyword>
<dbReference type="AlphaFoldDB" id="F3KPE5"/>
<proteinExistence type="predicted"/>
<sequence>MRHNMLAIHPRHSAWRLPVLPLLLLLVVVLGGCGTLQPVTVPADARPEPGNAPTAAASLPPAFQGADASAVMPLLRLPPSELQRTLALEQRIVIEARDENQKLVKRQIEVVLEADASTLHVVVLYMGQTAAVLDWDGTQLREKRSIWWPSGLSSERVLSELQLALWPAESIRAALPAGWTLKEEAQVRLLQATWGNAQETVVRIQYQSDSPGSSGSGAPAVPAYTELLNLRDGYRLTIRSRALDP</sequence>
<keyword evidence="2" id="KW-1185">Reference proteome</keyword>
<dbReference type="PROSITE" id="PS51257">
    <property type="entry name" value="PROKAR_LIPOPROTEIN"/>
    <property type="match status" value="1"/>
</dbReference>
<accession>F3KPE5</accession>
<name>F3KPE5_9BURK</name>
<organism evidence="1 2">
    <name type="scientific">Hylemonella gracilis ATCC 19624</name>
    <dbReference type="NCBI Taxonomy" id="887062"/>
    <lineage>
        <taxon>Bacteria</taxon>
        <taxon>Pseudomonadati</taxon>
        <taxon>Pseudomonadota</taxon>
        <taxon>Betaproteobacteria</taxon>
        <taxon>Burkholderiales</taxon>
        <taxon>Comamonadaceae</taxon>
        <taxon>Hylemonella</taxon>
    </lineage>
</organism>
<dbReference type="Pfam" id="PF11659">
    <property type="entry name" value="DUF3261"/>
    <property type="match status" value="1"/>
</dbReference>
<comment type="caution">
    <text evidence="1">The sequence shown here is derived from an EMBL/GenBank/DDBJ whole genome shotgun (WGS) entry which is preliminary data.</text>
</comment>
<dbReference type="GO" id="GO:0016740">
    <property type="term" value="F:transferase activity"/>
    <property type="evidence" value="ECO:0007669"/>
    <property type="project" value="UniProtKB-KW"/>
</dbReference>
<gene>
    <name evidence="1" type="ORF">HGR_01512</name>
</gene>
<dbReference type="eggNOG" id="ENOG50330BN">
    <property type="taxonomic scope" value="Bacteria"/>
</dbReference>
<evidence type="ECO:0000313" key="1">
    <source>
        <dbReference type="EMBL" id="EGI78386.1"/>
    </source>
</evidence>
<reference evidence="1 2" key="1">
    <citation type="journal article" date="2011" name="EMBO J.">
        <title>Structural diversity of bacterial flagellar motors.</title>
        <authorList>
            <person name="Chen S."/>
            <person name="Beeby M."/>
            <person name="Murphy G.E."/>
            <person name="Leadbetter J.R."/>
            <person name="Hendrixson D.R."/>
            <person name="Briegel A."/>
            <person name="Li Z."/>
            <person name="Shi J."/>
            <person name="Tocheva E.I."/>
            <person name="Muller A."/>
            <person name="Dobro M.J."/>
            <person name="Jensen G.J."/>
        </authorList>
    </citation>
    <scope>NUCLEOTIDE SEQUENCE [LARGE SCALE GENOMIC DNA]</scope>
    <source>
        <strain evidence="1 2">ATCC 19624</strain>
    </source>
</reference>
<evidence type="ECO:0000313" key="2">
    <source>
        <dbReference type="Proteomes" id="UP000016368"/>
    </source>
</evidence>